<reference evidence="3 4" key="1">
    <citation type="submission" date="2017-07" db="EMBL/GenBank/DDBJ databases">
        <title>Shotgun whole genome sequences of three halophilic bacterial isolates.</title>
        <authorList>
            <person name="Pozzo T."/>
            <person name="Higdon S.M."/>
            <person name="Quillaguaman J."/>
        </authorList>
    </citation>
    <scope>NUCLEOTIDE SEQUENCE [LARGE SCALE GENOMIC DNA]</scope>
    <source>
        <strain evidence="3 4">LC1</strain>
    </source>
</reference>
<keyword evidence="1" id="KW-0812">Transmembrane</keyword>
<organism evidence="3 4">
    <name type="scientific">Vreelandella boliviensis LC1</name>
    <dbReference type="NCBI Taxonomy" id="1072583"/>
    <lineage>
        <taxon>Bacteria</taxon>
        <taxon>Pseudomonadati</taxon>
        <taxon>Pseudomonadota</taxon>
        <taxon>Gammaproteobacteria</taxon>
        <taxon>Oceanospirillales</taxon>
        <taxon>Halomonadaceae</taxon>
        <taxon>Vreelandella</taxon>
    </lineage>
</organism>
<dbReference type="InterPro" id="IPR009936">
    <property type="entry name" value="DUF1468"/>
</dbReference>
<dbReference type="Pfam" id="PF07331">
    <property type="entry name" value="TctB"/>
    <property type="match status" value="1"/>
</dbReference>
<evidence type="ECO:0000313" key="4">
    <source>
        <dbReference type="Proteomes" id="UP000216538"/>
    </source>
</evidence>
<keyword evidence="4" id="KW-1185">Reference proteome</keyword>
<feature type="transmembrane region" description="Helical" evidence="1">
    <location>
        <begin position="106"/>
        <end position="134"/>
    </location>
</feature>
<feature type="transmembrane region" description="Helical" evidence="1">
    <location>
        <begin position="146"/>
        <end position="170"/>
    </location>
</feature>
<dbReference type="Proteomes" id="UP000216538">
    <property type="component" value="Unassembled WGS sequence"/>
</dbReference>
<comment type="caution">
    <text evidence="3">The sequence shown here is derived from an EMBL/GenBank/DDBJ whole genome shotgun (WGS) entry which is preliminary data.</text>
</comment>
<dbReference type="EMBL" id="NPEY01000002">
    <property type="protein sequence ID" value="OZT75584.1"/>
    <property type="molecule type" value="Genomic_DNA"/>
</dbReference>
<feature type="transmembrane region" description="Helical" evidence="1">
    <location>
        <begin position="67"/>
        <end position="86"/>
    </location>
</feature>
<accession>A0ABX4GCR9</accession>
<keyword evidence="1" id="KW-0472">Membrane</keyword>
<gene>
    <name evidence="3" type="ORF">CE457_04110</name>
</gene>
<protein>
    <submittedName>
        <fullName evidence="3">Tripartite tricarboxylate transporter TctB family protein</fullName>
    </submittedName>
</protein>
<proteinExistence type="predicted"/>
<keyword evidence="1" id="KW-1133">Transmembrane helix</keyword>
<evidence type="ECO:0000313" key="3">
    <source>
        <dbReference type="EMBL" id="OZT75584.1"/>
    </source>
</evidence>
<sequence length="171" mass="18594">MWRSPVSIESADAETSEVVHKTLIIRKKWLELAVYFVLLIATALYANDALKLPSYSSSGIGASGFPLLVAMLIGVSLLFLIMVSFLSKANSESDSLVEVSRPAQVLLSMMVMVAVVLTLEWLGLIVGIALLAFLLMKLGGENRYSLLLTLPPLLALSIYAIFVLVLGVYFD</sequence>
<feature type="transmembrane region" description="Helical" evidence="1">
    <location>
        <begin position="29"/>
        <end position="46"/>
    </location>
</feature>
<evidence type="ECO:0000259" key="2">
    <source>
        <dbReference type="Pfam" id="PF07331"/>
    </source>
</evidence>
<name>A0ABX4GCR9_9GAMM</name>
<feature type="domain" description="DUF1468" evidence="2">
    <location>
        <begin position="36"/>
        <end position="170"/>
    </location>
</feature>
<evidence type="ECO:0000256" key="1">
    <source>
        <dbReference type="SAM" id="Phobius"/>
    </source>
</evidence>